<keyword evidence="3" id="KW-1185">Reference proteome</keyword>
<evidence type="ECO:0000313" key="2">
    <source>
        <dbReference type="EMBL" id="KAF5732572.1"/>
    </source>
</evidence>
<dbReference type="OrthoDB" id="736963at2759"/>
<protein>
    <recommendedName>
        <fullName evidence="4">Protein NUCLEAR FUSION DEFECTIVE 6, chloroplastic/mitochondrial-like</fullName>
    </recommendedName>
</protein>
<gene>
    <name evidence="2" type="ORF">HS088_TW17G00102</name>
</gene>
<dbReference type="EMBL" id="JAAARO010000017">
    <property type="protein sequence ID" value="KAF5732572.1"/>
    <property type="molecule type" value="Genomic_DNA"/>
</dbReference>
<dbReference type="GO" id="GO:0005739">
    <property type="term" value="C:mitochondrion"/>
    <property type="evidence" value="ECO:0007669"/>
    <property type="project" value="TreeGrafter"/>
</dbReference>
<feature type="region of interest" description="Disordered" evidence="1">
    <location>
        <begin position="25"/>
        <end position="45"/>
    </location>
</feature>
<dbReference type="InterPro" id="IPR043459">
    <property type="entry name" value="NFD6/NOXY2-like"/>
</dbReference>
<accession>A0A7J7CEP4</accession>
<sequence length="97" mass="10247">MASFAAARSVFRSASARSAAARLASRGSSAKAAPSPFRTPGSKPLPQCTFRFPVEMSSCVETLLPYHTATASSLMTSMLSITRRSCGWLPEACNDDA</sequence>
<organism evidence="2 3">
    <name type="scientific">Tripterygium wilfordii</name>
    <name type="common">Thunder God vine</name>
    <dbReference type="NCBI Taxonomy" id="458696"/>
    <lineage>
        <taxon>Eukaryota</taxon>
        <taxon>Viridiplantae</taxon>
        <taxon>Streptophyta</taxon>
        <taxon>Embryophyta</taxon>
        <taxon>Tracheophyta</taxon>
        <taxon>Spermatophyta</taxon>
        <taxon>Magnoliopsida</taxon>
        <taxon>eudicotyledons</taxon>
        <taxon>Gunneridae</taxon>
        <taxon>Pentapetalae</taxon>
        <taxon>rosids</taxon>
        <taxon>fabids</taxon>
        <taxon>Celastrales</taxon>
        <taxon>Celastraceae</taxon>
        <taxon>Tripterygium</taxon>
    </lineage>
</organism>
<dbReference type="PANTHER" id="PTHR33156">
    <property type="entry name" value="OS02G0230000 PROTEIN"/>
    <property type="match status" value="1"/>
</dbReference>
<reference evidence="2 3" key="1">
    <citation type="journal article" date="2020" name="Nat. Commun.">
        <title>Genome of Tripterygium wilfordii and identification of cytochrome P450 involved in triptolide biosynthesis.</title>
        <authorList>
            <person name="Tu L."/>
            <person name="Su P."/>
            <person name="Zhang Z."/>
            <person name="Gao L."/>
            <person name="Wang J."/>
            <person name="Hu T."/>
            <person name="Zhou J."/>
            <person name="Zhang Y."/>
            <person name="Zhao Y."/>
            <person name="Liu Y."/>
            <person name="Song Y."/>
            <person name="Tong Y."/>
            <person name="Lu Y."/>
            <person name="Yang J."/>
            <person name="Xu C."/>
            <person name="Jia M."/>
            <person name="Peters R.J."/>
            <person name="Huang L."/>
            <person name="Gao W."/>
        </authorList>
    </citation>
    <scope>NUCLEOTIDE SEQUENCE [LARGE SCALE GENOMIC DNA]</scope>
    <source>
        <strain evidence="3">cv. XIE 37</strain>
        <tissue evidence="2">Leaf</tissue>
    </source>
</reference>
<evidence type="ECO:0000313" key="3">
    <source>
        <dbReference type="Proteomes" id="UP000593562"/>
    </source>
</evidence>
<dbReference type="PANTHER" id="PTHR33156:SF48">
    <property type="entry name" value="PROTEIN NUCLEAR FUSION DEFECTIVE 6, MITOCHONDRIAL"/>
    <property type="match status" value="1"/>
</dbReference>
<dbReference type="FunCoup" id="A0A7J7CEP4">
    <property type="interactions" value="356"/>
</dbReference>
<evidence type="ECO:0000256" key="1">
    <source>
        <dbReference type="SAM" id="MobiDB-lite"/>
    </source>
</evidence>
<name>A0A7J7CEP4_TRIWF</name>
<dbReference type="InParanoid" id="A0A7J7CEP4"/>
<dbReference type="AlphaFoldDB" id="A0A7J7CEP4"/>
<proteinExistence type="predicted"/>
<evidence type="ECO:0008006" key="4">
    <source>
        <dbReference type="Google" id="ProtNLM"/>
    </source>
</evidence>
<dbReference type="Proteomes" id="UP000593562">
    <property type="component" value="Unassembled WGS sequence"/>
</dbReference>
<comment type="caution">
    <text evidence="2">The sequence shown here is derived from an EMBL/GenBank/DDBJ whole genome shotgun (WGS) entry which is preliminary data.</text>
</comment>